<evidence type="ECO:0000313" key="2">
    <source>
        <dbReference type="Proteomes" id="UP000051015"/>
    </source>
</evidence>
<dbReference type="OrthoDB" id="2190459at2"/>
<dbReference type="AlphaFoldDB" id="A0A0R2CSY4"/>
<dbReference type="SUPFAM" id="SSF55961">
    <property type="entry name" value="Bet v1-like"/>
    <property type="match status" value="1"/>
</dbReference>
<accession>A0A0R2CSY4</accession>
<dbReference type="STRING" id="1423725.FC19_GL000121"/>
<dbReference type="Proteomes" id="UP000051015">
    <property type="component" value="Unassembled WGS sequence"/>
</dbReference>
<dbReference type="InterPro" id="IPR023393">
    <property type="entry name" value="START-like_dom_sf"/>
</dbReference>
<gene>
    <name evidence="1" type="ORF">FC19_GL000121</name>
</gene>
<comment type="caution">
    <text evidence="1">The sequence shown here is derived from an EMBL/GenBank/DDBJ whole genome shotgun (WGS) entry which is preliminary data.</text>
</comment>
<dbReference type="PATRIC" id="fig|1423725.3.peg.124"/>
<protein>
    <submittedName>
        <fullName evidence="1">Uncharacterized protein</fullName>
    </submittedName>
</protein>
<sequence length="140" mass="15661">MKELFTNLITINTKPEAIQNVLKNPQRLLEWIPEIQSVKAGENHFHIRRISSALNQLEVLSVTTTTDSITYHSTKGRLEYDLVFKLTGADDQTIVAQTLLLKSKTPLSLPAGLLAPIAKHAFKQNLNGLKNLVEVLAYQD</sequence>
<evidence type="ECO:0000313" key="1">
    <source>
        <dbReference type="EMBL" id="KRM94862.1"/>
    </source>
</evidence>
<dbReference type="Gene3D" id="3.30.530.20">
    <property type="match status" value="1"/>
</dbReference>
<proteinExistence type="predicted"/>
<keyword evidence="2" id="KW-1185">Reference proteome</keyword>
<reference evidence="1 2" key="1">
    <citation type="journal article" date="2015" name="Genome Announc.">
        <title>Expanding the biotechnology potential of lactobacilli through comparative genomics of 213 strains and associated genera.</title>
        <authorList>
            <person name="Sun Z."/>
            <person name="Harris H.M."/>
            <person name="McCann A."/>
            <person name="Guo C."/>
            <person name="Argimon S."/>
            <person name="Zhang W."/>
            <person name="Yang X."/>
            <person name="Jeffery I.B."/>
            <person name="Cooney J.C."/>
            <person name="Kagawa T.F."/>
            <person name="Liu W."/>
            <person name="Song Y."/>
            <person name="Salvetti E."/>
            <person name="Wrobel A."/>
            <person name="Rasinkangas P."/>
            <person name="Parkhill J."/>
            <person name="Rea M.C."/>
            <person name="O'Sullivan O."/>
            <person name="Ritari J."/>
            <person name="Douillard F.P."/>
            <person name="Paul Ross R."/>
            <person name="Yang R."/>
            <person name="Briner A.E."/>
            <person name="Felis G.E."/>
            <person name="de Vos W.M."/>
            <person name="Barrangou R."/>
            <person name="Klaenhammer T.R."/>
            <person name="Caufield P.W."/>
            <person name="Cui Y."/>
            <person name="Zhang H."/>
            <person name="O'Toole P.W."/>
        </authorList>
    </citation>
    <scope>NUCLEOTIDE SEQUENCE [LARGE SCALE GENOMIC DNA]</scope>
    <source>
        <strain evidence="1 2">DSM 21051</strain>
    </source>
</reference>
<name>A0A0R2CSY4_9LACO</name>
<organism evidence="1 2">
    <name type="scientific">Liquorilactobacillus aquaticus DSM 21051</name>
    <dbReference type="NCBI Taxonomy" id="1423725"/>
    <lineage>
        <taxon>Bacteria</taxon>
        <taxon>Bacillati</taxon>
        <taxon>Bacillota</taxon>
        <taxon>Bacilli</taxon>
        <taxon>Lactobacillales</taxon>
        <taxon>Lactobacillaceae</taxon>
        <taxon>Liquorilactobacillus</taxon>
    </lineage>
</organism>
<dbReference type="EMBL" id="AYZD01000035">
    <property type="protein sequence ID" value="KRM94862.1"/>
    <property type="molecule type" value="Genomic_DNA"/>
</dbReference>